<sequence>MISIKRKSIAIVVAIGLAASFTSAASAATKTITCYKGTTVKKVTAAKPKCPAGYTTKKPAAAKPASGGAFESTYKGNMSLVWTDSSVQATSITATGTGSNLGLTNMSGTGSSAPQAQCNGFQGKGVLSGGGNTLNVEFASSSEACADSDAAPANVTLKGSANITGGTGKYAGASGTLKVTGSFGIKSTAAGSKESSALTITLSGNVVTK</sequence>
<dbReference type="AlphaFoldDB" id="A0A6J6T6I3"/>
<accession>A0A6J6T6I3</accession>
<proteinExistence type="predicted"/>
<reference evidence="1" key="1">
    <citation type="submission" date="2020-05" db="EMBL/GenBank/DDBJ databases">
        <authorList>
            <person name="Chiriac C."/>
            <person name="Salcher M."/>
            <person name="Ghai R."/>
            <person name="Kavagutti S V."/>
        </authorList>
    </citation>
    <scope>NUCLEOTIDE SEQUENCE</scope>
</reference>
<organism evidence="1">
    <name type="scientific">freshwater metagenome</name>
    <dbReference type="NCBI Taxonomy" id="449393"/>
    <lineage>
        <taxon>unclassified sequences</taxon>
        <taxon>metagenomes</taxon>
        <taxon>ecological metagenomes</taxon>
    </lineage>
</organism>
<name>A0A6J6T6I3_9ZZZZ</name>
<evidence type="ECO:0000313" key="1">
    <source>
        <dbReference type="EMBL" id="CAB4742756.1"/>
    </source>
</evidence>
<gene>
    <name evidence="1" type="ORF">UFOPK2788_00871</name>
</gene>
<protein>
    <submittedName>
        <fullName evidence="1">Unannotated protein</fullName>
    </submittedName>
</protein>
<dbReference type="EMBL" id="CAEZYV010000149">
    <property type="protein sequence ID" value="CAB4742756.1"/>
    <property type="molecule type" value="Genomic_DNA"/>
</dbReference>